<evidence type="ECO:0008006" key="3">
    <source>
        <dbReference type="Google" id="ProtNLM"/>
    </source>
</evidence>
<accession>A0A5N6X6P2</accession>
<dbReference type="InterPro" id="IPR014729">
    <property type="entry name" value="Rossmann-like_a/b/a_fold"/>
</dbReference>
<evidence type="ECO:0000313" key="2">
    <source>
        <dbReference type="Proteomes" id="UP000325945"/>
    </source>
</evidence>
<proteinExistence type="predicted"/>
<dbReference type="Gene3D" id="3.40.50.620">
    <property type="entry name" value="HUPs"/>
    <property type="match status" value="1"/>
</dbReference>
<protein>
    <recommendedName>
        <fullName evidence="3">Cytidyltransferase-like domain-containing protein</fullName>
    </recommendedName>
</protein>
<dbReference type="EMBL" id="ML741788">
    <property type="protein sequence ID" value="KAE8327996.1"/>
    <property type="molecule type" value="Genomic_DNA"/>
</dbReference>
<organism evidence="1 2">
    <name type="scientific">Aspergillus sergii</name>
    <dbReference type="NCBI Taxonomy" id="1034303"/>
    <lineage>
        <taxon>Eukaryota</taxon>
        <taxon>Fungi</taxon>
        <taxon>Dikarya</taxon>
        <taxon>Ascomycota</taxon>
        <taxon>Pezizomycotina</taxon>
        <taxon>Eurotiomycetes</taxon>
        <taxon>Eurotiomycetidae</taxon>
        <taxon>Eurotiales</taxon>
        <taxon>Aspergillaceae</taxon>
        <taxon>Aspergillus</taxon>
        <taxon>Aspergillus subgen. Circumdati</taxon>
    </lineage>
</organism>
<gene>
    <name evidence="1" type="ORF">BDV39DRAFT_174804</name>
</gene>
<dbReference type="Proteomes" id="UP000325945">
    <property type="component" value="Unassembled WGS sequence"/>
</dbReference>
<reference evidence="2" key="1">
    <citation type="submission" date="2019-04" db="EMBL/GenBank/DDBJ databases">
        <title>Friends and foes A comparative genomics studyof 23 Aspergillus species from section Flavi.</title>
        <authorList>
            <consortium name="DOE Joint Genome Institute"/>
            <person name="Kjaerbolling I."/>
            <person name="Vesth T."/>
            <person name="Frisvad J.C."/>
            <person name="Nybo J.L."/>
            <person name="Theobald S."/>
            <person name="Kildgaard S."/>
            <person name="Isbrandt T."/>
            <person name="Kuo A."/>
            <person name="Sato A."/>
            <person name="Lyhne E.K."/>
            <person name="Kogle M.E."/>
            <person name="Wiebenga A."/>
            <person name="Kun R.S."/>
            <person name="Lubbers R.J."/>
            <person name="Makela M.R."/>
            <person name="Barry K."/>
            <person name="Chovatia M."/>
            <person name="Clum A."/>
            <person name="Daum C."/>
            <person name="Haridas S."/>
            <person name="He G."/>
            <person name="LaButti K."/>
            <person name="Lipzen A."/>
            <person name="Mondo S."/>
            <person name="Riley R."/>
            <person name="Salamov A."/>
            <person name="Simmons B.A."/>
            <person name="Magnuson J.K."/>
            <person name="Henrissat B."/>
            <person name="Mortensen U.H."/>
            <person name="Larsen T.O."/>
            <person name="Devries R.P."/>
            <person name="Grigoriev I.V."/>
            <person name="Machida M."/>
            <person name="Baker S.E."/>
            <person name="Andersen M.R."/>
        </authorList>
    </citation>
    <scope>NUCLEOTIDE SEQUENCE [LARGE SCALE GENOMIC DNA]</scope>
    <source>
        <strain evidence="2">CBS 130017</strain>
    </source>
</reference>
<sequence>MSLKHYLELAFKESRLTSNADLGKIRHLDGILQPNQENLILVYGGSFNPPHQGHIDVILSGLNPILAAVSIIILPSEDFHLRNKLAKSHSEFFLNMKRRADILDAIPSIPKQKVWVWPSTWYPFKTCIDALVRLTAADGFEVAFSHLIGPDNVIPNDPLDIFPYRLPRILVSNKARHIAAHFRPDGRPERWNGFEEWIRSEEGHVEGKAIHLNFYMIYGFLISLGM</sequence>
<keyword evidence="2" id="KW-1185">Reference proteome</keyword>
<name>A0A5N6X6P2_9EURO</name>
<evidence type="ECO:0000313" key="1">
    <source>
        <dbReference type="EMBL" id="KAE8327996.1"/>
    </source>
</evidence>
<dbReference type="SUPFAM" id="SSF52374">
    <property type="entry name" value="Nucleotidylyl transferase"/>
    <property type="match status" value="1"/>
</dbReference>
<dbReference type="AlphaFoldDB" id="A0A5N6X6P2"/>